<evidence type="ECO:0000256" key="3">
    <source>
        <dbReference type="ARBA" id="ARBA00022448"/>
    </source>
</evidence>
<feature type="transmembrane region" description="Helical" evidence="9">
    <location>
        <begin position="111"/>
        <end position="131"/>
    </location>
</feature>
<dbReference type="PANTHER" id="PTHR30425">
    <property type="entry name" value="PHOSPHATE TRANSPORT SYSTEM PERMEASE PROTEIN PST"/>
    <property type="match status" value="1"/>
</dbReference>
<name>A0A3S9HBR8_9LACT</name>
<dbReference type="SUPFAM" id="SSF161098">
    <property type="entry name" value="MetI-like"/>
    <property type="match status" value="1"/>
</dbReference>
<dbReference type="InterPro" id="IPR035906">
    <property type="entry name" value="MetI-like_sf"/>
</dbReference>
<dbReference type="GO" id="GO:0005315">
    <property type="term" value="F:phosphate transmembrane transporter activity"/>
    <property type="evidence" value="ECO:0007669"/>
    <property type="project" value="InterPro"/>
</dbReference>
<keyword evidence="3 9" id="KW-0813">Transport</keyword>
<dbReference type="GO" id="GO:0005886">
    <property type="term" value="C:plasma membrane"/>
    <property type="evidence" value="ECO:0007669"/>
    <property type="project" value="UniProtKB-SubCell"/>
</dbReference>
<dbReference type="RefSeq" id="WP_126110152.1">
    <property type="nucleotide sequence ID" value="NZ_CP034465.1"/>
</dbReference>
<comment type="function">
    <text evidence="10">Part of the binding-protein-dependent transport system for phosphate; probably responsible for the translocation of the substrate across the membrane.</text>
</comment>
<dbReference type="AlphaFoldDB" id="A0A3S9HBR8"/>
<keyword evidence="8 9" id="KW-0472">Membrane</keyword>
<keyword evidence="5 10" id="KW-0592">Phosphate transport</keyword>
<evidence type="ECO:0000256" key="4">
    <source>
        <dbReference type="ARBA" id="ARBA00022475"/>
    </source>
</evidence>
<feature type="domain" description="ABC transmembrane type-1" evidence="11">
    <location>
        <begin position="70"/>
        <end position="278"/>
    </location>
</feature>
<dbReference type="GO" id="GO:0006817">
    <property type="term" value="P:phosphate ion transport"/>
    <property type="evidence" value="ECO:0007669"/>
    <property type="project" value="UniProtKB-KW"/>
</dbReference>
<dbReference type="EMBL" id="CP034465">
    <property type="protein sequence ID" value="AZP04593.1"/>
    <property type="molecule type" value="Genomic_DNA"/>
</dbReference>
<dbReference type="NCBIfam" id="TIGR02138">
    <property type="entry name" value="phosphate_pstC"/>
    <property type="match status" value="1"/>
</dbReference>
<comment type="subcellular location">
    <subcellularLocation>
        <location evidence="1 9">Cell membrane</location>
        <topology evidence="1 9">Multi-pass membrane protein</topology>
    </subcellularLocation>
</comment>
<feature type="transmembrane region" description="Helical" evidence="9">
    <location>
        <begin position="143"/>
        <end position="163"/>
    </location>
</feature>
<dbReference type="PANTHER" id="PTHR30425:SF1">
    <property type="entry name" value="PHOSPHATE TRANSPORT SYSTEM PERMEASE PROTEIN PSTC"/>
    <property type="match status" value="1"/>
</dbReference>
<evidence type="ECO:0000313" key="13">
    <source>
        <dbReference type="Proteomes" id="UP000273326"/>
    </source>
</evidence>
<evidence type="ECO:0000256" key="6">
    <source>
        <dbReference type="ARBA" id="ARBA00022692"/>
    </source>
</evidence>
<evidence type="ECO:0000256" key="9">
    <source>
        <dbReference type="RuleBase" id="RU363032"/>
    </source>
</evidence>
<dbReference type="Pfam" id="PF00528">
    <property type="entry name" value="BPD_transp_1"/>
    <property type="match status" value="1"/>
</dbReference>
<feature type="transmembrane region" description="Helical" evidence="9">
    <location>
        <begin position="259"/>
        <end position="281"/>
    </location>
</feature>
<evidence type="ECO:0000256" key="2">
    <source>
        <dbReference type="ARBA" id="ARBA00007069"/>
    </source>
</evidence>
<dbReference type="InterPro" id="IPR011864">
    <property type="entry name" value="Phosphate_PstC"/>
</dbReference>
<comment type="similarity">
    <text evidence="2 10">Belongs to the binding-protein-dependent transport system permease family. CysTW subfamily.</text>
</comment>
<evidence type="ECO:0000256" key="7">
    <source>
        <dbReference type="ARBA" id="ARBA00022989"/>
    </source>
</evidence>
<dbReference type="CDD" id="cd06261">
    <property type="entry name" value="TM_PBP2"/>
    <property type="match status" value="1"/>
</dbReference>
<evidence type="ECO:0000256" key="1">
    <source>
        <dbReference type="ARBA" id="ARBA00004651"/>
    </source>
</evidence>
<evidence type="ECO:0000313" key="12">
    <source>
        <dbReference type="EMBL" id="AZP04593.1"/>
    </source>
</evidence>
<keyword evidence="13" id="KW-1185">Reference proteome</keyword>
<dbReference type="Gene3D" id="1.10.3720.10">
    <property type="entry name" value="MetI-like"/>
    <property type="match status" value="1"/>
</dbReference>
<accession>A0A3S9HBR8</accession>
<evidence type="ECO:0000256" key="8">
    <source>
        <dbReference type="ARBA" id="ARBA00023136"/>
    </source>
</evidence>
<evidence type="ECO:0000256" key="5">
    <source>
        <dbReference type="ARBA" id="ARBA00022592"/>
    </source>
</evidence>
<dbReference type="PROSITE" id="PS50928">
    <property type="entry name" value="ABC_TM1"/>
    <property type="match status" value="1"/>
</dbReference>
<feature type="transmembrane region" description="Helical" evidence="9">
    <location>
        <begin position="202"/>
        <end position="224"/>
    </location>
</feature>
<dbReference type="KEGG" id="jeh:EJN90_08070"/>
<keyword evidence="7 9" id="KW-1133">Transmembrane helix</keyword>
<dbReference type="OrthoDB" id="9785113at2"/>
<feature type="transmembrane region" description="Helical" evidence="9">
    <location>
        <begin position="66"/>
        <end position="90"/>
    </location>
</feature>
<sequence length="286" mass="30958">MKKKYFWESFMKWLFFASALVSVISIVVIFYFIFEGGVPFMVRYGISDFLFGTKWTPSNANPEYGILPMIIGSLVITFGAILIGVPTGVFTSIFMAKFCPPKLYKFFKPAVNMMAAIPSIVYGFFALRLIVPFMRGLVGGTGMNILTASILLGIMILPTIIGLSESSLRAVPASYYEGSIALGATHERSVVRVMVPAAKSGIVSAVILGIGRAIGETMAVILVAGNQPRIPSSVTQGVRTMTTNIVLEMAYAAGEHREALIATSVVLFIFIIIINAAFSIVKRKGI</sequence>
<reference evidence="13" key="1">
    <citation type="submission" date="2018-12" db="EMBL/GenBank/DDBJ databases">
        <title>Complete genome sequencing of Jeotgalibaca sp. H21T32.</title>
        <authorList>
            <person name="Bae J.-W."/>
            <person name="Lee S.-Y."/>
        </authorList>
    </citation>
    <scope>NUCLEOTIDE SEQUENCE [LARGE SCALE GENOMIC DNA]</scope>
    <source>
        <strain evidence="13">H21T32</strain>
    </source>
</reference>
<feature type="transmembrane region" description="Helical" evidence="9">
    <location>
        <begin position="12"/>
        <end position="34"/>
    </location>
</feature>
<protein>
    <recommendedName>
        <fullName evidence="10">Phosphate transport system permease protein</fullName>
    </recommendedName>
</protein>
<dbReference type="InterPro" id="IPR051124">
    <property type="entry name" value="Phosphate_Transport_Permease"/>
</dbReference>
<keyword evidence="4 10" id="KW-1003">Cell membrane</keyword>
<dbReference type="Proteomes" id="UP000273326">
    <property type="component" value="Chromosome"/>
</dbReference>
<evidence type="ECO:0000256" key="10">
    <source>
        <dbReference type="RuleBase" id="RU363054"/>
    </source>
</evidence>
<organism evidence="12 13">
    <name type="scientific">Jeotgalibaca ciconiae</name>
    <dbReference type="NCBI Taxonomy" id="2496265"/>
    <lineage>
        <taxon>Bacteria</taxon>
        <taxon>Bacillati</taxon>
        <taxon>Bacillota</taxon>
        <taxon>Bacilli</taxon>
        <taxon>Lactobacillales</taxon>
        <taxon>Carnobacteriaceae</taxon>
        <taxon>Jeotgalibaca</taxon>
    </lineage>
</organism>
<proteinExistence type="inferred from homology"/>
<evidence type="ECO:0000259" key="11">
    <source>
        <dbReference type="PROSITE" id="PS50928"/>
    </source>
</evidence>
<keyword evidence="6 9" id="KW-0812">Transmembrane</keyword>
<gene>
    <name evidence="12" type="primary">pstC</name>
    <name evidence="12" type="ORF">EJN90_08070</name>
</gene>
<dbReference type="InterPro" id="IPR000515">
    <property type="entry name" value="MetI-like"/>
</dbReference>